<dbReference type="PANTHER" id="PTHR24100:SF102">
    <property type="entry name" value="SELECTION AND UPKEEP OF INTRAEPITHELIAL T-CELLS PROTEIN 2-RELATED"/>
    <property type="match status" value="1"/>
</dbReference>
<sequence length="237" mass="26200">KRILKKAVVCLISKHISVAFTLKPCSPTSFTEQFTVHTSRSLQVVLVGGHTELSCQLSPPESAEHMQVGWYRDHYQPISVYKKEKKLSGKSTQNYTNHTVLLKDALGEGKMTLRIHNVSITDEGKYHCFFKDGDISEEAVVDLKVAALGLDIQINVHAPDSKGLVVECNSGGWYPQPQMKWRDSRGNVVPASSKTFSEDGAGLLHLKTSVLIKNSTHGPITCCFHNPVTSQEKRASI</sequence>
<dbReference type="Ensembl" id="ENSMLUT00000026445.1">
    <property type="protein sequence ID" value="ENSMLUP00000017532.1"/>
    <property type="gene ID" value="ENSMLUG00000022445.1"/>
</dbReference>
<dbReference type="AlphaFoldDB" id="G1Q1E9"/>
<evidence type="ECO:0000256" key="3">
    <source>
        <dbReference type="ARBA" id="ARBA00022989"/>
    </source>
</evidence>
<dbReference type="InterPro" id="IPR053896">
    <property type="entry name" value="BTN3A2-like_Ig-C"/>
</dbReference>
<reference evidence="9 10" key="1">
    <citation type="journal article" date="2011" name="Nature">
        <title>A high-resolution map of human evolutionary constraint using 29 mammals.</title>
        <authorList>
            <person name="Lindblad-Toh K."/>
            <person name="Garber M."/>
            <person name="Zuk O."/>
            <person name="Lin M.F."/>
            <person name="Parker B.J."/>
            <person name="Washietl S."/>
            <person name="Kheradpour P."/>
            <person name="Ernst J."/>
            <person name="Jordan G."/>
            <person name="Mauceli E."/>
            <person name="Ward L.D."/>
            <person name="Lowe C.B."/>
            <person name="Holloway A.K."/>
            <person name="Clamp M."/>
            <person name="Gnerre S."/>
            <person name="Alfoldi J."/>
            <person name="Beal K."/>
            <person name="Chang J."/>
            <person name="Clawson H."/>
            <person name="Cuff J."/>
            <person name="Di Palma F."/>
            <person name="Fitzgerald S."/>
            <person name="Flicek P."/>
            <person name="Guttman M."/>
            <person name="Hubisz M.J."/>
            <person name="Jaffe D.B."/>
            <person name="Jungreis I."/>
            <person name="Kent W.J."/>
            <person name="Kostka D."/>
            <person name="Lara M."/>
            <person name="Martins A.L."/>
            <person name="Massingham T."/>
            <person name="Moltke I."/>
            <person name="Raney B.J."/>
            <person name="Rasmussen M.D."/>
            <person name="Robinson J."/>
            <person name="Stark A."/>
            <person name="Vilella A.J."/>
            <person name="Wen J."/>
            <person name="Xie X."/>
            <person name="Zody M.C."/>
            <person name="Baldwin J."/>
            <person name="Bloom T."/>
            <person name="Chin C.W."/>
            <person name="Heiman D."/>
            <person name="Nicol R."/>
            <person name="Nusbaum C."/>
            <person name="Young S."/>
            <person name="Wilkinson J."/>
            <person name="Worley K.C."/>
            <person name="Kovar C.L."/>
            <person name="Muzny D.M."/>
            <person name="Gibbs R.A."/>
            <person name="Cree A."/>
            <person name="Dihn H.H."/>
            <person name="Fowler G."/>
            <person name="Jhangiani S."/>
            <person name="Joshi V."/>
            <person name="Lee S."/>
            <person name="Lewis L.R."/>
            <person name="Nazareth L.V."/>
            <person name="Okwuonu G."/>
            <person name="Santibanez J."/>
            <person name="Warren W.C."/>
            <person name="Mardis E.R."/>
            <person name="Weinstock G.M."/>
            <person name="Wilson R.K."/>
            <person name="Delehaunty K."/>
            <person name="Dooling D."/>
            <person name="Fronik C."/>
            <person name="Fulton L."/>
            <person name="Fulton B."/>
            <person name="Graves T."/>
            <person name="Minx P."/>
            <person name="Sodergren E."/>
            <person name="Birney E."/>
            <person name="Margulies E.H."/>
            <person name="Herrero J."/>
            <person name="Green E.D."/>
            <person name="Haussler D."/>
            <person name="Siepel A."/>
            <person name="Goldman N."/>
            <person name="Pollard K.S."/>
            <person name="Pedersen J.S."/>
            <person name="Lander E.S."/>
            <person name="Kellis M."/>
        </authorList>
    </citation>
    <scope>NUCLEOTIDE SEQUENCE [LARGE SCALE GENOMIC DNA]</scope>
</reference>
<dbReference type="FunFam" id="2.60.40.10:FF:000183">
    <property type="entry name" value="Myelin-oligodendrocyte glycoprotein"/>
    <property type="match status" value="1"/>
</dbReference>
<dbReference type="GO" id="GO:0050852">
    <property type="term" value="P:T cell receptor signaling pathway"/>
    <property type="evidence" value="ECO:0007669"/>
    <property type="project" value="TreeGrafter"/>
</dbReference>
<dbReference type="SMART" id="SM00409">
    <property type="entry name" value="IG"/>
    <property type="match status" value="1"/>
</dbReference>
<dbReference type="FunFam" id="2.60.40.10:FF:000088">
    <property type="entry name" value="Butyrophilin subfamily 1 member A1"/>
    <property type="match status" value="1"/>
</dbReference>
<dbReference type="Gene3D" id="2.60.40.10">
    <property type="entry name" value="Immunoglobulins"/>
    <property type="match status" value="2"/>
</dbReference>
<reference evidence="9" key="2">
    <citation type="submission" date="2025-08" db="UniProtKB">
        <authorList>
            <consortium name="Ensembl"/>
        </authorList>
    </citation>
    <scope>IDENTIFICATION</scope>
</reference>
<dbReference type="GO" id="GO:0001817">
    <property type="term" value="P:regulation of cytokine production"/>
    <property type="evidence" value="ECO:0007669"/>
    <property type="project" value="TreeGrafter"/>
</dbReference>
<dbReference type="InterPro" id="IPR036179">
    <property type="entry name" value="Ig-like_dom_sf"/>
</dbReference>
<dbReference type="GO" id="GO:0009897">
    <property type="term" value="C:external side of plasma membrane"/>
    <property type="evidence" value="ECO:0007669"/>
    <property type="project" value="TreeGrafter"/>
</dbReference>
<dbReference type="OMA" id="GWYRDHY"/>
<keyword evidence="7" id="KW-0732">Signal</keyword>
<dbReference type="GeneTree" id="ENSGT00940000162562"/>
<dbReference type="eggNOG" id="ENOG502TCM6">
    <property type="taxonomic scope" value="Eukaryota"/>
</dbReference>
<keyword evidence="3" id="KW-1133">Transmembrane helix</keyword>
<dbReference type="InterPro" id="IPR013106">
    <property type="entry name" value="Ig_V-set"/>
</dbReference>
<name>G1Q1E9_MYOLU</name>
<evidence type="ECO:0000256" key="7">
    <source>
        <dbReference type="SAM" id="SignalP"/>
    </source>
</evidence>
<dbReference type="InterPro" id="IPR050504">
    <property type="entry name" value="IgSF_BTN/MOG"/>
</dbReference>
<protein>
    <recommendedName>
        <fullName evidence="8">Ig-like domain-containing protein</fullName>
    </recommendedName>
</protein>
<keyword evidence="4" id="KW-0472">Membrane</keyword>
<feature type="domain" description="Ig-like" evidence="8">
    <location>
        <begin position="27"/>
        <end position="142"/>
    </location>
</feature>
<dbReference type="PANTHER" id="PTHR24100">
    <property type="entry name" value="BUTYROPHILIN"/>
    <property type="match status" value="1"/>
</dbReference>
<comment type="subcellular location">
    <subcellularLocation>
        <location evidence="1">Membrane</location>
    </subcellularLocation>
</comment>
<feature type="chain" id="PRO_5003417803" description="Ig-like domain-containing protein" evidence="7">
    <location>
        <begin position="20"/>
        <end position="237"/>
    </location>
</feature>
<proteinExistence type="predicted"/>
<evidence type="ECO:0000259" key="8">
    <source>
        <dbReference type="PROSITE" id="PS50835"/>
    </source>
</evidence>
<keyword evidence="2" id="KW-0812">Transmembrane</keyword>
<dbReference type="PROSITE" id="PS50835">
    <property type="entry name" value="IG_LIKE"/>
    <property type="match status" value="1"/>
</dbReference>
<evidence type="ECO:0000256" key="5">
    <source>
        <dbReference type="ARBA" id="ARBA00023157"/>
    </source>
</evidence>
<dbReference type="Proteomes" id="UP000001074">
    <property type="component" value="Unassembled WGS sequence"/>
</dbReference>
<dbReference type="SUPFAM" id="SSF48726">
    <property type="entry name" value="Immunoglobulin"/>
    <property type="match status" value="2"/>
</dbReference>
<feature type="signal peptide" evidence="7">
    <location>
        <begin position="1"/>
        <end position="19"/>
    </location>
</feature>
<evidence type="ECO:0000256" key="6">
    <source>
        <dbReference type="ARBA" id="ARBA00023319"/>
    </source>
</evidence>
<accession>G1Q1E9</accession>
<evidence type="ECO:0000313" key="10">
    <source>
        <dbReference type="Proteomes" id="UP000001074"/>
    </source>
</evidence>
<evidence type="ECO:0000256" key="1">
    <source>
        <dbReference type="ARBA" id="ARBA00004370"/>
    </source>
</evidence>
<organism evidence="9 10">
    <name type="scientific">Myotis lucifugus</name>
    <name type="common">Little brown bat</name>
    <dbReference type="NCBI Taxonomy" id="59463"/>
    <lineage>
        <taxon>Eukaryota</taxon>
        <taxon>Metazoa</taxon>
        <taxon>Chordata</taxon>
        <taxon>Craniata</taxon>
        <taxon>Vertebrata</taxon>
        <taxon>Euteleostomi</taxon>
        <taxon>Mammalia</taxon>
        <taxon>Eutheria</taxon>
        <taxon>Laurasiatheria</taxon>
        <taxon>Chiroptera</taxon>
        <taxon>Yangochiroptera</taxon>
        <taxon>Vespertilionidae</taxon>
        <taxon>Myotis</taxon>
    </lineage>
</organism>
<dbReference type="EMBL" id="AAPE02014879">
    <property type="status" value="NOT_ANNOTATED_CDS"/>
    <property type="molecule type" value="Genomic_DNA"/>
</dbReference>
<dbReference type="Pfam" id="PF22705">
    <property type="entry name" value="C2-set_3"/>
    <property type="match status" value="1"/>
</dbReference>
<dbReference type="GO" id="GO:0005102">
    <property type="term" value="F:signaling receptor binding"/>
    <property type="evidence" value="ECO:0007669"/>
    <property type="project" value="TreeGrafter"/>
</dbReference>
<keyword evidence="10" id="KW-1185">Reference proteome</keyword>
<evidence type="ECO:0000313" key="9">
    <source>
        <dbReference type="Ensembl" id="ENSMLUP00000017532.1"/>
    </source>
</evidence>
<evidence type="ECO:0000256" key="4">
    <source>
        <dbReference type="ARBA" id="ARBA00023136"/>
    </source>
</evidence>
<dbReference type="InterPro" id="IPR013783">
    <property type="entry name" value="Ig-like_fold"/>
</dbReference>
<dbReference type="InterPro" id="IPR003599">
    <property type="entry name" value="Ig_sub"/>
</dbReference>
<dbReference type="InParanoid" id="G1Q1E9"/>
<dbReference type="HOGENOM" id="CLU_013137_8_4_1"/>
<keyword evidence="5" id="KW-1015">Disulfide bond</keyword>
<dbReference type="Pfam" id="PF07686">
    <property type="entry name" value="V-set"/>
    <property type="match status" value="1"/>
</dbReference>
<keyword evidence="6" id="KW-0393">Immunoglobulin domain</keyword>
<dbReference type="InterPro" id="IPR007110">
    <property type="entry name" value="Ig-like_dom"/>
</dbReference>
<dbReference type="STRING" id="59463.ENSMLUP00000017532"/>
<evidence type="ECO:0000256" key="2">
    <source>
        <dbReference type="ARBA" id="ARBA00022692"/>
    </source>
</evidence>
<reference evidence="9" key="3">
    <citation type="submission" date="2025-09" db="UniProtKB">
        <authorList>
            <consortium name="Ensembl"/>
        </authorList>
    </citation>
    <scope>IDENTIFICATION</scope>
</reference>